<reference evidence="1 2" key="1">
    <citation type="journal article" date="2022" name="Nat. Plants">
        <title>Genomes of leafy and leafless Platanthera orchids illuminate the evolution of mycoheterotrophy.</title>
        <authorList>
            <person name="Li M.H."/>
            <person name="Liu K.W."/>
            <person name="Li Z."/>
            <person name="Lu H.C."/>
            <person name="Ye Q.L."/>
            <person name="Zhang D."/>
            <person name="Wang J.Y."/>
            <person name="Li Y.F."/>
            <person name="Zhong Z.M."/>
            <person name="Liu X."/>
            <person name="Yu X."/>
            <person name="Liu D.K."/>
            <person name="Tu X.D."/>
            <person name="Liu B."/>
            <person name="Hao Y."/>
            <person name="Liao X.Y."/>
            <person name="Jiang Y.T."/>
            <person name="Sun W.H."/>
            <person name="Chen J."/>
            <person name="Chen Y.Q."/>
            <person name="Ai Y."/>
            <person name="Zhai J.W."/>
            <person name="Wu S.S."/>
            <person name="Zhou Z."/>
            <person name="Hsiao Y.Y."/>
            <person name="Wu W.L."/>
            <person name="Chen Y.Y."/>
            <person name="Lin Y.F."/>
            <person name="Hsu J.L."/>
            <person name="Li C.Y."/>
            <person name="Wang Z.W."/>
            <person name="Zhao X."/>
            <person name="Zhong W.Y."/>
            <person name="Ma X.K."/>
            <person name="Ma L."/>
            <person name="Huang J."/>
            <person name="Chen G.Z."/>
            <person name="Huang M.Z."/>
            <person name="Huang L."/>
            <person name="Peng D.H."/>
            <person name="Luo Y.B."/>
            <person name="Zou S.Q."/>
            <person name="Chen S.P."/>
            <person name="Lan S."/>
            <person name="Tsai W.C."/>
            <person name="Van de Peer Y."/>
            <person name="Liu Z.J."/>
        </authorList>
    </citation>
    <scope>NUCLEOTIDE SEQUENCE [LARGE SCALE GENOMIC DNA]</scope>
    <source>
        <strain evidence="1">Lor288</strain>
    </source>
</reference>
<sequence>MEKLGRSSRRHPFDNLQEDCSGRDYIVGSVCVQVMELLSFQPSLWRCIHLKMYKRFDNKNMVSLAMMAVDRSEGFVEELYMESFPTDELMLYIADRMHDLCTNEAQLLGCEAFA</sequence>
<dbReference type="EMBL" id="JBBWWR010000005">
    <property type="protein sequence ID" value="KAK8966167.1"/>
    <property type="molecule type" value="Genomic_DNA"/>
</dbReference>
<evidence type="ECO:0000313" key="1">
    <source>
        <dbReference type="EMBL" id="KAK8966167.1"/>
    </source>
</evidence>
<comment type="caution">
    <text evidence="1">The sequence shown here is derived from an EMBL/GenBank/DDBJ whole genome shotgun (WGS) entry which is preliminary data.</text>
</comment>
<protein>
    <submittedName>
        <fullName evidence="1">Uncharacterized protein</fullName>
    </submittedName>
</protein>
<dbReference type="Proteomes" id="UP001412067">
    <property type="component" value="Unassembled WGS sequence"/>
</dbReference>
<accession>A0ABR2MPP3</accession>
<proteinExistence type="predicted"/>
<gene>
    <name evidence="1" type="ORF">KSP40_PGU005605</name>
</gene>
<evidence type="ECO:0000313" key="2">
    <source>
        <dbReference type="Proteomes" id="UP001412067"/>
    </source>
</evidence>
<name>A0ABR2MPP3_9ASPA</name>
<organism evidence="1 2">
    <name type="scientific">Platanthera guangdongensis</name>
    <dbReference type="NCBI Taxonomy" id="2320717"/>
    <lineage>
        <taxon>Eukaryota</taxon>
        <taxon>Viridiplantae</taxon>
        <taxon>Streptophyta</taxon>
        <taxon>Embryophyta</taxon>
        <taxon>Tracheophyta</taxon>
        <taxon>Spermatophyta</taxon>
        <taxon>Magnoliopsida</taxon>
        <taxon>Liliopsida</taxon>
        <taxon>Asparagales</taxon>
        <taxon>Orchidaceae</taxon>
        <taxon>Orchidoideae</taxon>
        <taxon>Orchideae</taxon>
        <taxon>Orchidinae</taxon>
        <taxon>Platanthera</taxon>
    </lineage>
</organism>
<keyword evidence="2" id="KW-1185">Reference proteome</keyword>